<dbReference type="GO" id="GO:0046872">
    <property type="term" value="F:metal ion binding"/>
    <property type="evidence" value="ECO:0007669"/>
    <property type="project" value="UniProtKB-KW"/>
</dbReference>
<dbReference type="PRINTS" id="PR00415">
    <property type="entry name" value="ACONITASE"/>
</dbReference>
<evidence type="ECO:0000256" key="3">
    <source>
        <dbReference type="ARBA" id="ARBA00023014"/>
    </source>
</evidence>
<dbReference type="Gene3D" id="3.30.499.10">
    <property type="entry name" value="Aconitase, domain 3"/>
    <property type="match status" value="1"/>
</dbReference>
<keyword evidence="4" id="KW-0456">Lyase</keyword>
<comment type="caution">
    <text evidence="6">The sequence shown here is derived from an EMBL/GenBank/DDBJ whole genome shotgun (WGS) entry which is preliminary data.</text>
</comment>
<evidence type="ECO:0000259" key="5">
    <source>
        <dbReference type="Pfam" id="PF00330"/>
    </source>
</evidence>
<dbReference type="SUPFAM" id="SSF53732">
    <property type="entry name" value="Aconitase iron-sulfur domain"/>
    <property type="match status" value="1"/>
</dbReference>
<gene>
    <name evidence="6" type="ORF">S06H3_08030</name>
</gene>
<dbReference type="GO" id="GO:0043436">
    <property type="term" value="P:oxoacid metabolic process"/>
    <property type="evidence" value="ECO:0007669"/>
    <property type="project" value="UniProtKB-ARBA"/>
</dbReference>
<dbReference type="GO" id="GO:0016829">
    <property type="term" value="F:lyase activity"/>
    <property type="evidence" value="ECO:0007669"/>
    <property type="project" value="UniProtKB-KW"/>
</dbReference>
<feature type="non-terminal residue" evidence="6">
    <location>
        <position position="255"/>
    </location>
</feature>
<organism evidence="6">
    <name type="scientific">marine sediment metagenome</name>
    <dbReference type="NCBI Taxonomy" id="412755"/>
    <lineage>
        <taxon>unclassified sequences</taxon>
        <taxon>metagenomes</taxon>
        <taxon>ecological metagenomes</taxon>
    </lineage>
</organism>
<name>X1KFV6_9ZZZZ</name>
<dbReference type="InterPro" id="IPR050067">
    <property type="entry name" value="IPM_dehydratase_rel_enz"/>
</dbReference>
<feature type="domain" description="Aconitase/3-isopropylmalate dehydratase large subunit alpha/beta/alpha" evidence="5">
    <location>
        <begin position="25"/>
        <end position="238"/>
    </location>
</feature>
<dbReference type="AlphaFoldDB" id="X1KFV6"/>
<accession>X1KFV6</accession>
<keyword evidence="2" id="KW-0408">Iron</keyword>
<dbReference type="InterPro" id="IPR001030">
    <property type="entry name" value="Acoase/IPM_deHydtase_lsu_aba"/>
</dbReference>
<dbReference type="EMBL" id="BARV01003333">
    <property type="protein sequence ID" value="GAI05543.1"/>
    <property type="molecule type" value="Genomic_DNA"/>
</dbReference>
<dbReference type="PANTHER" id="PTHR43822:SF22">
    <property type="entry name" value="ISOPROPYLMALATE_CITRAMALATE ISOMERASE LARGE SUBUNIT"/>
    <property type="match status" value="1"/>
</dbReference>
<reference evidence="6" key="1">
    <citation type="journal article" date="2014" name="Front. Microbiol.">
        <title>High frequency of phylogenetically diverse reductive dehalogenase-homologous genes in deep subseafloor sedimentary metagenomes.</title>
        <authorList>
            <person name="Kawai M."/>
            <person name="Futagami T."/>
            <person name="Toyoda A."/>
            <person name="Takaki Y."/>
            <person name="Nishi S."/>
            <person name="Hori S."/>
            <person name="Arai W."/>
            <person name="Tsubouchi T."/>
            <person name="Morono Y."/>
            <person name="Uchiyama I."/>
            <person name="Ito T."/>
            <person name="Fujiyama A."/>
            <person name="Inagaki F."/>
            <person name="Takami H."/>
        </authorList>
    </citation>
    <scope>NUCLEOTIDE SEQUENCE</scope>
    <source>
        <strain evidence="6">Expedition CK06-06</strain>
    </source>
</reference>
<evidence type="ECO:0000256" key="1">
    <source>
        <dbReference type="ARBA" id="ARBA00022723"/>
    </source>
</evidence>
<dbReference type="PANTHER" id="PTHR43822">
    <property type="entry name" value="HOMOACONITASE, MITOCHONDRIAL-RELATED"/>
    <property type="match status" value="1"/>
</dbReference>
<keyword evidence="3" id="KW-0411">Iron-sulfur</keyword>
<dbReference type="Pfam" id="PF00330">
    <property type="entry name" value="Aconitase"/>
    <property type="match status" value="1"/>
</dbReference>
<protein>
    <recommendedName>
        <fullName evidence="5">Aconitase/3-isopropylmalate dehydratase large subunit alpha/beta/alpha domain-containing protein</fullName>
    </recommendedName>
</protein>
<dbReference type="InterPro" id="IPR015931">
    <property type="entry name" value="Acnase/IPM_dHydase_lsu_aba_1/3"/>
</dbReference>
<evidence type="ECO:0000313" key="6">
    <source>
        <dbReference type="EMBL" id="GAI05543.1"/>
    </source>
</evidence>
<evidence type="ECO:0000256" key="4">
    <source>
        <dbReference type="ARBA" id="ARBA00023239"/>
    </source>
</evidence>
<evidence type="ECO:0000256" key="2">
    <source>
        <dbReference type="ARBA" id="ARBA00023004"/>
    </source>
</evidence>
<dbReference type="InterPro" id="IPR036008">
    <property type="entry name" value="Aconitase_4Fe-4S_dom"/>
</dbReference>
<keyword evidence="1" id="KW-0479">Metal-binding</keyword>
<proteinExistence type="predicted"/>
<dbReference type="GO" id="GO:0051536">
    <property type="term" value="F:iron-sulfur cluster binding"/>
    <property type="evidence" value="ECO:0007669"/>
    <property type="project" value="UniProtKB-KW"/>
</dbReference>
<sequence>MSMTITEKILARASGRKSVSPGEIVEAKIDAAMIHDLTGPLAIHIFREIGAAKVWDPNKIVMVCDHQVPANSIDAAQNHMVLRKFASEQKIQNFYDIFEGICHQVVPEKGFALPGRLIVGADSHTTTYGALGCVSVGVGATDMAAVFATGKLWFRVPESIKIVLEKKLPRRVVAKDVILKIIGDLGAEGANYRSAEFTGPGMRNIPIDGRMAMCNMGVEMGTKNAIVPPDEVTEKYLAGGPSSVIAHCIATRMLN</sequence>